<dbReference type="PROSITE" id="PS51747">
    <property type="entry name" value="CYT_DCMP_DEAMINASES_2"/>
    <property type="match status" value="1"/>
</dbReference>
<accession>A0ABW3SLX8</accession>
<dbReference type="PANTHER" id="PTHR11079">
    <property type="entry name" value="CYTOSINE DEAMINASE FAMILY MEMBER"/>
    <property type="match status" value="1"/>
</dbReference>
<name>A0ABW3SLX8_9BACL</name>
<dbReference type="Proteomes" id="UP001597211">
    <property type="component" value="Unassembled WGS sequence"/>
</dbReference>
<protein>
    <submittedName>
        <fullName evidence="4">Nucleoside deaminase</fullName>
        <ecNumber evidence="4">3.5.4.33</ecNumber>
    </submittedName>
</protein>
<keyword evidence="5" id="KW-1185">Reference proteome</keyword>
<evidence type="ECO:0000313" key="4">
    <source>
        <dbReference type="EMBL" id="MFD1184505.1"/>
    </source>
</evidence>
<dbReference type="InterPro" id="IPR016192">
    <property type="entry name" value="APOBEC/CMP_deaminase_Zn-bd"/>
</dbReference>
<dbReference type="InterPro" id="IPR002125">
    <property type="entry name" value="CMP_dCMP_dom"/>
</dbReference>
<dbReference type="InterPro" id="IPR016193">
    <property type="entry name" value="Cytidine_deaminase-like"/>
</dbReference>
<evidence type="ECO:0000256" key="1">
    <source>
        <dbReference type="ARBA" id="ARBA00022723"/>
    </source>
</evidence>
<dbReference type="GO" id="GO:0052717">
    <property type="term" value="F:tRNA-specific adenosine-34 deaminase activity"/>
    <property type="evidence" value="ECO:0007669"/>
    <property type="project" value="UniProtKB-EC"/>
</dbReference>
<dbReference type="EMBL" id="JBHTKZ010000105">
    <property type="protein sequence ID" value="MFD1184505.1"/>
    <property type="molecule type" value="Genomic_DNA"/>
</dbReference>
<organism evidence="4 5">
    <name type="scientific">Paenibacillus timonensis</name>
    <dbReference type="NCBI Taxonomy" id="225915"/>
    <lineage>
        <taxon>Bacteria</taxon>
        <taxon>Bacillati</taxon>
        <taxon>Bacillota</taxon>
        <taxon>Bacilli</taxon>
        <taxon>Bacillales</taxon>
        <taxon>Paenibacillaceae</taxon>
        <taxon>Paenibacillus</taxon>
    </lineage>
</organism>
<dbReference type="Pfam" id="PF00383">
    <property type="entry name" value="dCMP_cyt_deam_1"/>
    <property type="match status" value="1"/>
</dbReference>
<gene>
    <name evidence="4" type="ORF">ACFQ2Z_24555</name>
</gene>
<dbReference type="PROSITE" id="PS00903">
    <property type="entry name" value="CYT_DCMP_DEAMINASES_1"/>
    <property type="match status" value="1"/>
</dbReference>
<sequence>MTLTVREHSDWMEVAIREAVENVRHADGGPFGAIVVKDGKIIGTGRNRVTALNDPTAHAEVQAIREACRTLNDFQLKGCTIYSSCEPCPMCIGAIYWSRPDAVYYACTKEEAADIGFDDQFIYEEIALPLTQRSIPMRQLRTDQSLLPFHSWRTSTEKIEY</sequence>
<evidence type="ECO:0000313" key="5">
    <source>
        <dbReference type="Proteomes" id="UP001597211"/>
    </source>
</evidence>
<dbReference type="Gene3D" id="3.40.140.10">
    <property type="entry name" value="Cytidine Deaminase, domain 2"/>
    <property type="match status" value="1"/>
</dbReference>
<comment type="caution">
    <text evidence="4">The sequence shown here is derived from an EMBL/GenBank/DDBJ whole genome shotgun (WGS) entry which is preliminary data.</text>
</comment>
<dbReference type="EC" id="3.5.4.33" evidence="4"/>
<dbReference type="PANTHER" id="PTHR11079:SF161">
    <property type="entry name" value="CMP_DCMP-TYPE DEAMINASE DOMAIN-CONTAINING PROTEIN"/>
    <property type="match status" value="1"/>
</dbReference>
<evidence type="ECO:0000256" key="2">
    <source>
        <dbReference type="ARBA" id="ARBA00022833"/>
    </source>
</evidence>
<reference evidence="5" key="1">
    <citation type="journal article" date="2019" name="Int. J. Syst. Evol. Microbiol.">
        <title>The Global Catalogue of Microorganisms (GCM) 10K type strain sequencing project: providing services to taxonomists for standard genome sequencing and annotation.</title>
        <authorList>
            <consortium name="The Broad Institute Genomics Platform"/>
            <consortium name="The Broad Institute Genome Sequencing Center for Infectious Disease"/>
            <person name="Wu L."/>
            <person name="Ma J."/>
        </authorList>
    </citation>
    <scope>NUCLEOTIDE SEQUENCE [LARGE SCALE GENOMIC DNA]</scope>
    <source>
        <strain evidence="5">CCUG 48216</strain>
    </source>
</reference>
<feature type="domain" description="CMP/dCMP-type deaminase" evidence="3">
    <location>
        <begin position="6"/>
        <end position="130"/>
    </location>
</feature>
<dbReference type="CDD" id="cd01285">
    <property type="entry name" value="nucleoside_deaminase"/>
    <property type="match status" value="1"/>
</dbReference>
<keyword evidence="1" id="KW-0479">Metal-binding</keyword>
<dbReference type="SUPFAM" id="SSF53927">
    <property type="entry name" value="Cytidine deaminase-like"/>
    <property type="match status" value="1"/>
</dbReference>
<keyword evidence="2" id="KW-0862">Zinc</keyword>
<keyword evidence="4" id="KW-0378">Hydrolase</keyword>
<proteinExistence type="predicted"/>
<evidence type="ECO:0000259" key="3">
    <source>
        <dbReference type="PROSITE" id="PS51747"/>
    </source>
</evidence>
<dbReference type="RefSeq" id="WP_240271753.1">
    <property type="nucleotide sequence ID" value="NZ_JAKSXN010000116.1"/>
</dbReference>